<name>L7J3N0_PYRO1</name>
<sequence>MVRAVVRQRFNQFALKEDNRTYAANCILLERSSAPIKRRQLAEYYINYRPRWLGLTFASSP</sequence>
<reference evidence="1" key="1">
    <citation type="journal article" date="2012" name="PLoS Genet.">
        <title>Comparative analysis of the genomes of two field isolates of the rice blast fungus Magnaporthe oryzae.</title>
        <authorList>
            <person name="Xue M."/>
            <person name="Yang J."/>
            <person name="Li Z."/>
            <person name="Hu S."/>
            <person name="Yao N."/>
            <person name="Dean R.A."/>
            <person name="Zhao W."/>
            <person name="Shen M."/>
            <person name="Zhang H."/>
            <person name="Li C."/>
            <person name="Liu L."/>
            <person name="Cao L."/>
            <person name="Xu X."/>
            <person name="Xing Y."/>
            <person name="Hsiang T."/>
            <person name="Zhang Z."/>
            <person name="Xu J.R."/>
            <person name="Peng Y.L."/>
        </authorList>
    </citation>
    <scope>NUCLEOTIDE SEQUENCE [LARGE SCALE GENOMIC DNA]</scope>
    <source>
        <strain evidence="1">P131</strain>
    </source>
</reference>
<protein>
    <submittedName>
        <fullName evidence="1">Uncharacterized protein</fullName>
    </submittedName>
</protein>
<gene>
    <name evidence="1" type="ORF">OOW_P131scaffold01113g3</name>
</gene>
<proteinExistence type="predicted"/>
<accession>L7J3N0</accession>
<dbReference type="EMBL" id="JH794251">
    <property type="protein sequence ID" value="ELQ62130.1"/>
    <property type="molecule type" value="Genomic_DNA"/>
</dbReference>
<evidence type="ECO:0000313" key="1">
    <source>
        <dbReference type="EMBL" id="ELQ62130.1"/>
    </source>
</evidence>
<dbReference type="AlphaFoldDB" id="L7J3N0"/>
<organism>
    <name type="scientific">Pyricularia oryzae (strain P131)</name>
    <name type="common">Rice blast fungus</name>
    <name type="synonym">Magnaporthe oryzae</name>
    <dbReference type="NCBI Taxonomy" id="1143193"/>
    <lineage>
        <taxon>Eukaryota</taxon>
        <taxon>Fungi</taxon>
        <taxon>Dikarya</taxon>
        <taxon>Ascomycota</taxon>
        <taxon>Pezizomycotina</taxon>
        <taxon>Sordariomycetes</taxon>
        <taxon>Sordariomycetidae</taxon>
        <taxon>Magnaporthales</taxon>
        <taxon>Pyriculariaceae</taxon>
        <taxon>Pyricularia</taxon>
    </lineage>
</organism>